<dbReference type="PRINTS" id="PR00455">
    <property type="entry name" value="HTHTETR"/>
</dbReference>
<organism evidence="6 7">
    <name type="scientific">Pseudomonas putida</name>
    <name type="common">Arthrobacter siderocapsulatus</name>
    <dbReference type="NCBI Taxonomy" id="303"/>
    <lineage>
        <taxon>Bacteria</taxon>
        <taxon>Pseudomonadati</taxon>
        <taxon>Pseudomonadota</taxon>
        <taxon>Gammaproteobacteria</taxon>
        <taxon>Pseudomonadales</taxon>
        <taxon>Pseudomonadaceae</taxon>
        <taxon>Pseudomonas</taxon>
    </lineage>
</organism>
<reference evidence="6 7" key="1">
    <citation type="submission" date="2016-03" db="EMBL/GenBank/DDBJ databases">
        <title>Draft Genome Assembly of Pseudomonas putida strain CBF10-2.</title>
        <authorList>
            <person name="Iyer R.S."/>
            <person name="Damania A."/>
        </authorList>
    </citation>
    <scope>NUCLEOTIDE SEQUENCE [LARGE SCALE GENOMIC DNA]</scope>
    <source>
        <strain evidence="6 7">CBF10-2</strain>
    </source>
</reference>
<dbReference type="InterPro" id="IPR009057">
    <property type="entry name" value="Homeodomain-like_sf"/>
</dbReference>
<evidence type="ECO:0000313" key="6">
    <source>
        <dbReference type="EMBL" id="OAI85918.1"/>
    </source>
</evidence>
<feature type="DNA-binding region" description="H-T-H motif" evidence="4">
    <location>
        <begin position="28"/>
        <end position="47"/>
    </location>
</feature>
<dbReference type="GO" id="GO:0000976">
    <property type="term" value="F:transcription cis-regulatory region binding"/>
    <property type="evidence" value="ECO:0007669"/>
    <property type="project" value="TreeGrafter"/>
</dbReference>
<keyword evidence="3" id="KW-0804">Transcription</keyword>
<dbReference type="EMBL" id="LUCV01000048">
    <property type="protein sequence ID" value="OAI85918.1"/>
    <property type="molecule type" value="Genomic_DNA"/>
</dbReference>
<dbReference type="Gene3D" id="1.10.10.60">
    <property type="entry name" value="Homeodomain-like"/>
    <property type="match status" value="1"/>
</dbReference>
<evidence type="ECO:0000256" key="1">
    <source>
        <dbReference type="ARBA" id="ARBA00023015"/>
    </source>
</evidence>
<dbReference type="PANTHER" id="PTHR30055:SF238">
    <property type="entry name" value="MYCOFACTOCIN BIOSYNTHESIS TRANSCRIPTIONAL REGULATOR MFTR-RELATED"/>
    <property type="match status" value="1"/>
</dbReference>
<name>A0A177SC40_PSEPU</name>
<dbReference type="Gene3D" id="1.10.357.10">
    <property type="entry name" value="Tetracycline Repressor, domain 2"/>
    <property type="match status" value="1"/>
</dbReference>
<evidence type="ECO:0000256" key="4">
    <source>
        <dbReference type="PROSITE-ProRule" id="PRU00335"/>
    </source>
</evidence>
<dbReference type="GO" id="GO:0003700">
    <property type="term" value="F:DNA-binding transcription factor activity"/>
    <property type="evidence" value="ECO:0007669"/>
    <property type="project" value="TreeGrafter"/>
</dbReference>
<sequence>MRVLSPSAEKICLVAVEQFAESGYDAASLNDIAVAVGMRKPSLYAHFSGKVDLFEAVFERAIEAERLYVEGCFAADDGLPGALYAQQLSERFLASAHLRFLLRAAFFPPADLRPLVSSGFEGYLARMGEVFGKALERQFPQLDGGRRELFVDAYLGVVDSLIVELIYAGQAAYERRLRAMWTIFAASLRAAV</sequence>
<accession>A0A177SC40</accession>
<dbReference type="RefSeq" id="WP_064304455.1">
    <property type="nucleotide sequence ID" value="NZ_LUCV01000048.1"/>
</dbReference>
<dbReference type="PANTHER" id="PTHR30055">
    <property type="entry name" value="HTH-TYPE TRANSCRIPTIONAL REGULATOR RUTR"/>
    <property type="match status" value="1"/>
</dbReference>
<evidence type="ECO:0000256" key="2">
    <source>
        <dbReference type="ARBA" id="ARBA00023125"/>
    </source>
</evidence>
<dbReference type="Pfam" id="PF00440">
    <property type="entry name" value="TetR_N"/>
    <property type="match status" value="1"/>
</dbReference>
<keyword evidence="1" id="KW-0805">Transcription regulation</keyword>
<keyword evidence="2 4" id="KW-0238">DNA-binding</keyword>
<evidence type="ECO:0000313" key="7">
    <source>
        <dbReference type="Proteomes" id="UP000077752"/>
    </source>
</evidence>
<gene>
    <name evidence="6" type="ORF">AYO28_26380</name>
</gene>
<protein>
    <submittedName>
        <fullName evidence="6">TetR family transcriptional regulator</fullName>
    </submittedName>
</protein>
<feature type="domain" description="HTH tetR-type" evidence="5">
    <location>
        <begin position="5"/>
        <end position="65"/>
    </location>
</feature>
<dbReference type="AlphaFoldDB" id="A0A177SC40"/>
<dbReference type="InterPro" id="IPR001647">
    <property type="entry name" value="HTH_TetR"/>
</dbReference>
<dbReference type="SUPFAM" id="SSF46689">
    <property type="entry name" value="Homeodomain-like"/>
    <property type="match status" value="1"/>
</dbReference>
<proteinExistence type="predicted"/>
<evidence type="ECO:0000256" key="3">
    <source>
        <dbReference type="ARBA" id="ARBA00023163"/>
    </source>
</evidence>
<comment type="caution">
    <text evidence="6">The sequence shown here is derived from an EMBL/GenBank/DDBJ whole genome shotgun (WGS) entry which is preliminary data.</text>
</comment>
<dbReference type="PROSITE" id="PS50977">
    <property type="entry name" value="HTH_TETR_2"/>
    <property type="match status" value="1"/>
</dbReference>
<dbReference type="InterPro" id="IPR050109">
    <property type="entry name" value="HTH-type_TetR-like_transc_reg"/>
</dbReference>
<dbReference type="Proteomes" id="UP000077752">
    <property type="component" value="Unassembled WGS sequence"/>
</dbReference>
<evidence type="ECO:0000259" key="5">
    <source>
        <dbReference type="PROSITE" id="PS50977"/>
    </source>
</evidence>